<sequence>MPQEHAQLTAAKKSYGNAKAVGNHEEEARWANAIGDMLKKRGEYVAALQWLRIDYDVSVKYLPQRHCLPTCQSLGELYLRLECFKEALIYQVFSRLGSIRVNFNSIGVLFSLGIYVYFGIKNVLAMGKFSGWSLRNLGKTRKKHLQLAEDENNLVEQQRANTQLGRTYHEMFLRSIDEHCSIRNAKKYFKSAMKLAQMIKENPPCNNSFVEEYIDAHNNIGMLEFDLDNWEEARKVFTKGIEICDEGEVMEDDAGRSRLHHNLGNVYIKLRMWDNAREHIEKDIMICKRTSLIYLCCSVREYISIIMYMISSFPNQNQLVFRLNRVNARGIELKTVFPAPLIFALSNSH</sequence>
<dbReference type="InterPro" id="IPR019734">
    <property type="entry name" value="TPR_rpt"/>
</dbReference>
<dbReference type="SMART" id="SM00028">
    <property type="entry name" value="TPR"/>
    <property type="match status" value="2"/>
</dbReference>
<keyword evidence="1" id="KW-0472">Membrane</keyword>
<keyword evidence="3" id="KW-1185">Reference proteome</keyword>
<dbReference type="GO" id="GO:0040029">
    <property type="term" value="P:epigenetic regulation of gene expression"/>
    <property type="evidence" value="ECO:0007669"/>
    <property type="project" value="InterPro"/>
</dbReference>
<keyword evidence="1" id="KW-1133">Transmembrane helix</keyword>
<dbReference type="Pfam" id="PF13424">
    <property type="entry name" value="TPR_12"/>
    <property type="match status" value="1"/>
</dbReference>
<dbReference type="Proteomes" id="UP000327157">
    <property type="component" value="Chromosome 9"/>
</dbReference>
<evidence type="ECO:0000256" key="1">
    <source>
        <dbReference type="SAM" id="Phobius"/>
    </source>
</evidence>
<dbReference type="GO" id="GO:0009933">
    <property type="term" value="P:meristem structural organization"/>
    <property type="evidence" value="ECO:0007669"/>
    <property type="project" value="InterPro"/>
</dbReference>
<reference evidence="2 3" key="3">
    <citation type="submission" date="2019-11" db="EMBL/GenBank/DDBJ databases">
        <title>A de novo genome assembly of a pear dwarfing rootstock.</title>
        <authorList>
            <person name="Wang F."/>
            <person name="Wang J."/>
            <person name="Li S."/>
            <person name="Zhang Y."/>
            <person name="Fang M."/>
            <person name="Ma L."/>
            <person name="Zhao Y."/>
            <person name="Jiang S."/>
        </authorList>
    </citation>
    <scope>NUCLEOTIDE SEQUENCE [LARGE SCALE GENOMIC DNA]</scope>
    <source>
        <strain evidence="2">S2</strain>
        <tissue evidence="2">Leaf</tissue>
    </source>
</reference>
<evidence type="ECO:0000313" key="3">
    <source>
        <dbReference type="Proteomes" id="UP000327157"/>
    </source>
</evidence>
<dbReference type="EMBL" id="SMOL01000458">
    <property type="protein sequence ID" value="KAB2612456.1"/>
    <property type="molecule type" value="Genomic_DNA"/>
</dbReference>
<dbReference type="PANTHER" id="PTHR47684:SF1">
    <property type="entry name" value="PROTEIN TONSOKU"/>
    <property type="match status" value="1"/>
</dbReference>
<dbReference type="AlphaFoldDB" id="A0A5N5GAM2"/>
<dbReference type="PANTHER" id="PTHR47684">
    <property type="entry name" value="PROTEIN TONSOKU"/>
    <property type="match status" value="1"/>
</dbReference>
<gene>
    <name evidence="2" type="ORF">D8674_034772</name>
</gene>
<evidence type="ECO:0000313" key="2">
    <source>
        <dbReference type="EMBL" id="KAB2612456.1"/>
    </source>
</evidence>
<reference evidence="3" key="2">
    <citation type="submission" date="2019-10" db="EMBL/GenBank/DDBJ databases">
        <title>A de novo genome assembly of a pear dwarfing rootstock.</title>
        <authorList>
            <person name="Wang F."/>
            <person name="Wang J."/>
            <person name="Li S."/>
            <person name="Zhang Y."/>
            <person name="Fang M."/>
            <person name="Ma L."/>
            <person name="Zhao Y."/>
            <person name="Jiang S."/>
        </authorList>
    </citation>
    <scope>NUCLEOTIDE SEQUENCE [LARGE SCALE GENOMIC DNA]</scope>
</reference>
<organism evidence="2 3">
    <name type="scientific">Pyrus ussuriensis x Pyrus communis</name>
    <dbReference type="NCBI Taxonomy" id="2448454"/>
    <lineage>
        <taxon>Eukaryota</taxon>
        <taxon>Viridiplantae</taxon>
        <taxon>Streptophyta</taxon>
        <taxon>Embryophyta</taxon>
        <taxon>Tracheophyta</taxon>
        <taxon>Spermatophyta</taxon>
        <taxon>Magnoliopsida</taxon>
        <taxon>eudicotyledons</taxon>
        <taxon>Gunneridae</taxon>
        <taxon>Pentapetalae</taxon>
        <taxon>rosids</taxon>
        <taxon>fabids</taxon>
        <taxon>Rosales</taxon>
        <taxon>Rosaceae</taxon>
        <taxon>Amygdaloideae</taxon>
        <taxon>Maleae</taxon>
        <taxon>Pyrus</taxon>
    </lineage>
</organism>
<comment type="caution">
    <text evidence="2">The sequence shown here is derived from an EMBL/GenBank/DDBJ whole genome shotgun (WGS) entry which is preliminary data.</text>
</comment>
<proteinExistence type="predicted"/>
<feature type="transmembrane region" description="Helical" evidence="1">
    <location>
        <begin position="101"/>
        <end position="120"/>
    </location>
</feature>
<keyword evidence="1" id="KW-0812">Transmembrane</keyword>
<dbReference type="SUPFAM" id="SSF48452">
    <property type="entry name" value="TPR-like"/>
    <property type="match status" value="1"/>
</dbReference>
<reference evidence="2 3" key="1">
    <citation type="submission" date="2019-09" db="EMBL/GenBank/DDBJ databases">
        <authorList>
            <person name="Ou C."/>
        </authorList>
    </citation>
    <scope>NUCLEOTIDE SEQUENCE [LARGE SCALE GENOMIC DNA]</scope>
    <source>
        <strain evidence="2">S2</strain>
        <tissue evidence="2">Leaf</tissue>
    </source>
</reference>
<dbReference type="Gene3D" id="1.25.40.10">
    <property type="entry name" value="Tetratricopeptide repeat domain"/>
    <property type="match status" value="1"/>
</dbReference>
<dbReference type="OrthoDB" id="626167at2759"/>
<protein>
    <submittedName>
        <fullName evidence="2">Uncharacterized protein</fullName>
    </submittedName>
</protein>
<name>A0A5N5GAM2_9ROSA</name>
<accession>A0A5N5GAM2</accession>
<dbReference type="InterPro" id="IPR044227">
    <property type="entry name" value="TONSOKU"/>
</dbReference>
<dbReference type="GO" id="GO:0072423">
    <property type="term" value="P:response to DNA damage checkpoint signaling"/>
    <property type="evidence" value="ECO:0007669"/>
    <property type="project" value="InterPro"/>
</dbReference>
<dbReference type="GO" id="GO:0005634">
    <property type="term" value="C:nucleus"/>
    <property type="evidence" value="ECO:0007669"/>
    <property type="project" value="InterPro"/>
</dbReference>
<dbReference type="InterPro" id="IPR011990">
    <property type="entry name" value="TPR-like_helical_dom_sf"/>
</dbReference>